<sequence length="264" mass="30471">MTSRLLTAGLALALSIPLPGIAQTPEEKGLEIARAADARGDGFGDFQADMKMVLITKRGDQAERELRVKTLEGKGELEGDKSLTIFDTPRDVRGTAMLTFSYKTKDDDQWLYLPALRRVKTIASRNKSGPFMGSEFSFEDMRGQEVEKYTYKYLREEACGELTCHVMERYPTDEHSGYTKMVVWLDKDEYRTWKVEYYDRRGSLLKTLESSDFSQYKDNFWQPARMSMVNHQTGKATNLFWSNYQYDTGLTEDDFNQNSLKRAR</sequence>
<dbReference type="AlphaFoldDB" id="A0A6N7LVY1"/>
<dbReference type="Proteomes" id="UP000469421">
    <property type="component" value="Unassembled WGS sequence"/>
</dbReference>
<dbReference type="Pfam" id="PF17131">
    <property type="entry name" value="LolA_like"/>
    <property type="match status" value="1"/>
</dbReference>
<protein>
    <submittedName>
        <fullName evidence="3">Outer membrane lipoprotein-sorting protein</fullName>
    </submittedName>
</protein>
<keyword evidence="1" id="KW-0732">Signal</keyword>
<evidence type="ECO:0000256" key="1">
    <source>
        <dbReference type="SAM" id="SignalP"/>
    </source>
</evidence>
<accession>A0A6N7LVY1</accession>
<reference evidence="3 4" key="1">
    <citation type="submission" date="2019-10" db="EMBL/GenBank/DDBJ databases">
        <title>Alcanivorax sp.PA15-N-34 draft genome sequence.</title>
        <authorList>
            <person name="Liao X."/>
            <person name="Shao Z."/>
        </authorList>
    </citation>
    <scope>NUCLEOTIDE SEQUENCE [LARGE SCALE GENOMIC DNA]</scope>
    <source>
        <strain evidence="3 4">PA15-N-34</strain>
    </source>
</reference>
<dbReference type="InterPro" id="IPR033399">
    <property type="entry name" value="TP_0789-like"/>
</dbReference>
<proteinExistence type="predicted"/>
<evidence type="ECO:0000259" key="2">
    <source>
        <dbReference type="Pfam" id="PF17131"/>
    </source>
</evidence>
<evidence type="ECO:0000313" key="4">
    <source>
        <dbReference type="Proteomes" id="UP000469421"/>
    </source>
</evidence>
<dbReference type="CDD" id="cd16329">
    <property type="entry name" value="LolA_like"/>
    <property type="match status" value="1"/>
</dbReference>
<dbReference type="RefSeq" id="WP_153501685.1">
    <property type="nucleotide sequence ID" value="NZ_WIRE01000001.1"/>
</dbReference>
<feature type="signal peptide" evidence="1">
    <location>
        <begin position="1"/>
        <end position="22"/>
    </location>
</feature>
<dbReference type="EMBL" id="WIRE01000001">
    <property type="protein sequence ID" value="MQX54413.1"/>
    <property type="molecule type" value="Genomic_DNA"/>
</dbReference>
<comment type="caution">
    <text evidence="3">The sequence shown here is derived from an EMBL/GenBank/DDBJ whole genome shotgun (WGS) entry which is preliminary data.</text>
</comment>
<feature type="domain" description="Uncharacterized protein TP-0789" evidence="2">
    <location>
        <begin position="80"/>
        <end position="262"/>
    </location>
</feature>
<name>A0A6N7LVY1_9GAMM</name>
<keyword evidence="3" id="KW-0449">Lipoprotein</keyword>
<dbReference type="Gene3D" id="2.50.20.10">
    <property type="entry name" value="Lipoprotein localisation LolA/LolB/LppX"/>
    <property type="match status" value="1"/>
</dbReference>
<feature type="chain" id="PRO_5026970527" evidence="1">
    <location>
        <begin position="23"/>
        <end position="264"/>
    </location>
</feature>
<keyword evidence="4" id="KW-1185">Reference proteome</keyword>
<evidence type="ECO:0000313" key="3">
    <source>
        <dbReference type="EMBL" id="MQX54413.1"/>
    </source>
</evidence>
<gene>
    <name evidence="3" type="ORF">GFN93_14245</name>
</gene>
<organism evidence="3 4">
    <name type="scientific">Alcanivorax sediminis</name>
    <dbReference type="NCBI Taxonomy" id="2663008"/>
    <lineage>
        <taxon>Bacteria</taxon>
        <taxon>Pseudomonadati</taxon>
        <taxon>Pseudomonadota</taxon>
        <taxon>Gammaproteobacteria</taxon>
        <taxon>Oceanospirillales</taxon>
        <taxon>Alcanivoracaceae</taxon>
        <taxon>Alcanivorax</taxon>
    </lineage>
</organism>